<name>A0A831NYB5_9GAMM</name>
<evidence type="ECO:0000256" key="1">
    <source>
        <dbReference type="ARBA" id="ARBA00003416"/>
    </source>
</evidence>
<protein>
    <submittedName>
        <fullName evidence="7">DNA recombination protein RmuC</fullName>
    </submittedName>
</protein>
<gene>
    <name evidence="7" type="ORF">ENG92_03910</name>
</gene>
<accession>A0A831NYB5</accession>
<dbReference type="AlphaFoldDB" id="A0A831NYB5"/>
<feature type="transmembrane region" description="Helical" evidence="6">
    <location>
        <begin position="12"/>
        <end position="32"/>
    </location>
</feature>
<dbReference type="InterPro" id="IPR003798">
    <property type="entry name" value="DNA_recombination_RmuC"/>
</dbReference>
<organism evidence="7">
    <name type="scientific">Thiolapillus brandeum</name>
    <dbReference type="NCBI Taxonomy" id="1076588"/>
    <lineage>
        <taxon>Bacteria</taxon>
        <taxon>Pseudomonadati</taxon>
        <taxon>Pseudomonadota</taxon>
        <taxon>Gammaproteobacteria</taxon>
        <taxon>Chromatiales</taxon>
        <taxon>Sedimenticolaceae</taxon>
        <taxon>Thiolapillus</taxon>
    </lineage>
</organism>
<comment type="function">
    <text evidence="1">Involved in DNA recombination.</text>
</comment>
<keyword evidence="6" id="KW-1133">Transmembrane helix</keyword>
<feature type="coiled-coil region" evidence="5">
    <location>
        <begin position="156"/>
        <end position="183"/>
    </location>
</feature>
<dbReference type="Proteomes" id="UP000885822">
    <property type="component" value="Unassembled WGS sequence"/>
</dbReference>
<keyword evidence="4" id="KW-0233">DNA recombination</keyword>
<dbReference type="PANTHER" id="PTHR30563">
    <property type="entry name" value="DNA RECOMBINATION PROTEIN RMUC"/>
    <property type="match status" value="1"/>
</dbReference>
<keyword evidence="6" id="KW-0472">Membrane</keyword>
<dbReference type="Pfam" id="PF02646">
    <property type="entry name" value="RmuC"/>
    <property type="match status" value="1"/>
</dbReference>
<evidence type="ECO:0000256" key="5">
    <source>
        <dbReference type="SAM" id="Coils"/>
    </source>
</evidence>
<dbReference type="PANTHER" id="PTHR30563:SF0">
    <property type="entry name" value="DNA RECOMBINATION PROTEIN RMUC"/>
    <property type="match status" value="1"/>
</dbReference>
<dbReference type="GO" id="GO:0006310">
    <property type="term" value="P:DNA recombination"/>
    <property type="evidence" value="ECO:0007669"/>
    <property type="project" value="UniProtKB-KW"/>
</dbReference>
<evidence type="ECO:0000256" key="4">
    <source>
        <dbReference type="ARBA" id="ARBA00023172"/>
    </source>
</evidence>
<evidence type="ECO:0000256" key="2">
    <source>
        <dbReference type="ARBA" id="ARBA00009840"/>
    </source>
</evidence>
<reference evidence="7" key="1">
    <citation type="journal article" date="2020" name="mSystems">
        <title>Genome- and Community-Level Interaction Insights into Carbon Utilization and Element Cycling Functions of Hydrothermarchaeota in Hydrothermal Sediment.</title>
        <authorList>
            <person name="Zhou Z."/>
            <person name="Liu Y."/>
            <person name="Xu W."/>
            <person name="Pan J."/>
            <person name="Luo Z.H."/>
            <person name="Li M."/>
        </authorList>
    </citation>
    <scope>NUCLEOTIDE SEQUENCE [LARGE SCALE GENOMIC DNA]</scope>
    <source>
        <strain evidence="7">HyVt-26</strain>
    </source>
</reference>
<evidence type="ECO:0000256" key="3">
    <source>
        <dbReference type="ARBA" id="ARBA00023054"/>
    </source>
</evidence>
<keyword evidence="6" id="KW-0812">Transmembrane</keyword>
<proteinExistence type="inferred from homology"/>
<keyword evidence="3 5" id="KW-0175">Coiled coil</keyword>
<dbReference type="EMBL" id="DRCV01000176">
    <property type="protein sequence ID" value="HDK38141.1"/>
    <property type="molecule type" value="Genomic_DNA"/>
</dbReference>
<comment type="caution">
    <text evidence="7">The sequence shown here is derived from an EMBL/GenBank/DDBJ whole genome shotgun (WGS) entry which is preliminary data.</text>
</comment>
<evidence type="ECO:0000256" key="6">
    <source>
        <dbReference type="SAM" id="Phobius"/>
    </source>
</evidence>
<feature type="non-terminal residue" evidence="7">
    <location>
        <position position="386"/>
    </location>
</feature>
<sequence length="386" mass="43385">MSEWLALLDINSVVIGSFGGLFIGLLIAVFVAKSAGRKAAIAEIERLQPVNTALEADLAAREEELTGIQHSLAVAETRLDEQKQHHQTEKASLEAAEKRLTESFERLAGKVFDERSKRFTELSEKQLSGLLNPLTKDLESFRDTVDKNSREDIRQHAALQERLKHMEGLNERLHEEAQNLTRALTHDVKAQGNWGEQQLERLLELAGLVKGEHYYTQHSVSGANGERLQPDFVLQLPENRSIILDSKVSLTAWTRYQSEDDEAQRDTFLAEHVNSIRTHISGLGKKNYPDVEELNALDFVLMFVPIESALIAALQSDPTLPEYALKHRVALLSPANFLATVRTVASVWRVHKQNTNARDIAQRAGHLYDKFVGFTENLKGVGMRLD</sequence>
<comment type="similarity">
    <text evidence="2">Belongs to the RmuC family.</text>
</comment>
<evidence type="ECO:0000313" key="7">
    <source>
        <dbReference type="EMBL" id="HDK38141.1"/>
    </source>
</evidence>